<comment type="caution">
    <text evidence="2">The sequence shown here is derived from an EMBL/GenBank/DDBJ whole genome shotgun (WGS) entry which is preliminary data.</text>
</comment>
<evidence type="ECO:0000256" key="1">
    <source>
        <dbReference type="SAM" id="MobiDB-lite"/>
    </source>
</evidence>
<evidence type="ECO:0000313" key="2">
    <source>
        <dbReference type="EMBL" id="KAK4034147.1"/>
    </source>
</evidence>
<dbReference type="Proteomes" id="UP001303115">
    <property type="component" value="Unassembled WGS sequence"/>
</dbReference>
<sequence>MSGLPKNLSLLVDWFPRAGFLWRRGQGSPRILRSDFRDAVVRRAIAELLGDGGAKIRKRDAQDLVANALAVAAKTITDPEAGIRPEEGIIDFLERAAKFADLSQAIPENIWVELVYQIARARYEYECNTPAAQKKGDEDRLTGLAHAIDDLVDGAGQHWDWTTLELYAYPHLMGEAADYEIDDSDNDDNAAAEDEEMADDEAEKMLPRRMEQLTIKDADGDVEMEL</sequence>
<gene>
    <name evidence="2" type="ORF">C8A01DRAFT_39405</name>
</gene>
<organism evidence="2 3">
    <name type="scientific">Parachaetomium inaequale</name>
    <dbReference type="NCBI Taxonomy" id="2588326"/>
    <lineage>
        <taxon>Eukaryota</taxon>
        <taxon>Fungi</taxon>
        <taxon>Dikarya</taxon>
        <taxon>Ascomycota</taxon>
        <taxon>Pezizomycotina</taxon>
        <taxon>Sordariomycetes</taxon>
        <taxon>Sordariomycetidae</taxon>
        <taxon>Sordariales</taxon>
        <taxon>Chaetomiaceae</taxon>
        <taxon>Parachaetomium</taxon>
    </lineage>
</organism>
<feature type="region of interest" description="Disordered" evidence="1">
    <location>
        <begin position="180"/>
        <end position="226"/>
    </location>
</feature>
<name>A0AAN6PB72_9PEZI</name>
<accession>A0AAN6PB72</accession>
<protein>
    <submittedName>
        <fullName evidence="2">Uncharacterized protein</fullName>
    </submittedName>
</protein>
<feature type="compositionally biased region" description="Basic and acidic residues" evidence="1">
    <location>
        <begin position="203"/>
        <end position="219"/>
    </location>
</feature>
<dbReference type="AlphaFoldDB" id="A0AAN6PB72"/>
<keyword evidence="3" id="KW-1185">Reference proteome</keyword>
<evidence type="ECO:0000313" key="3">
    <source>
        <dbReference type="Proteomes" id="UP001303115"/>
    </source>
</evidence>
<reference evidence="3" key="1">
    <citation type="journal article" date="2023" name="Mol. Phylogenet. Evol.">
        <title>Genome-scale phylogeny and comparative genomics of the fungal order Sordariales.</title>
        <authorList>
            <person name="Hensen N."/>
            <person name="Bonometti L."/>
            <person name="Westerberg I."/>
            <person name="Brannstrom I.O."/>
            <person name="Guillou S."/>
            <person name="Cros-Aarteil S."/>
            <person name="Calhoun S."/>
            <person name="Haridas S."/>
            <person name="Kuo A."/>
            <person name="Mondo S."/>
            <person name="Pangilinan J."/>
            <person name="Riley R."/>
            <person name="LaButti K."/>
            <person name="Andreopoulos B."/>
            <person name="Lipzen A."/>
            <person name="Chen C."/>
            <person name="Yan M."/>
            <person name="Daum C."/>
            <person name="Ng V."/>
            <person name="Clum A."/>
            <person name="Steindorff A."/>
            <person name="Ohm R.A."/>
            <person name="Martin F."/>
            <person name="Silar P."/>
            <person name="Natvig D.O."/>
            <person name="Lalanne C."/>
            <person name="Gautier V."/>
            <person name="Ament-Velasquez S.L."/>
            <person name="Kruys A."/>
            <person name="Hutchinson M.I."/>
            <person name="Powell A.J."/>
            <person name="Barry K."/>
            <person name="Miller A.N."/>
            <person name="Grigoriev I.V."/>
            <person name="Debuchy R."/>
            <person name="Gladieux P."/>
            <person name="Hiltunen Thoren M."/>
            <person name="Johannesson H."/>
        </authorList>
    </citation>
    <scope>NUCLEOTIDE SEQUENCE [LARGE SCALE GENOMIC DNA]</scope>
    <source>
        <strain evidence="3">CBS 284.82</strain>
    </source>
</reference>
<dbReference type="EMBL" id="MU854493">
    <property type="protein sequence ID" value="KAK4034147.1"/>
    <property type="molecule type" value="Genomic_DNA"/>
</dbReference>
<feature type="compositionally biased region" description="Acidic residues" evidence="1">
    <location>
        <begin position="180"/>
        <end position="202"/>
    </location>
</feature>
<proteinExistence type="predicted"/>